<gene>
    <name evidence="2" type="ORF">FRACYDRAFT_215835</name>
</gene>
<proteinExistence type="inferred from homology"/>
<evidence type="ECO:0000313" key="3">
    <source>
        <dbReference type="Proteomes" id="UP000095751"/>
    </source>
</evidence>
<dbReference type="Gene3D" id="3.40.50.1820">
    <property type="entry name" value="alpha/beta hydrolase"/>
    <property type="match status" value="1"/>
</dbReference>
<dbReference type="InterPro" id="IPR051543">
    <property type="entry name" value="Serine_Peptidase_S9A"/>
</dbReference>
<dbReference type="Proteomes" id="UP000095751">
    <property type="component" value="Unassembled WGS sequence"/>
</dbReference>
<dbReference type="KEGG" id="fcy:FRACYDRAFT_215835"/>
<dbReference type="PANTHER" id="PTHR11757:SF19">
    <property type="entry name" value="PROLYL ENDOPEPTIDASE-LIKE"/>
    <property type="match status" value="1"/>
</dbReference>
<accession>A0A1E7FU95</accession>
<evidence type="ECO:0000313" key="2">
    <source>
        <dbReference type="EMBL" id="OEU21726.1"/>
    </source>
</evidence>
<name>A0A1E7FU95_9STRA</name>
<dbReference type="OrthoDB" id="47870at2759"/>
<dbReference type="AlphaFoldDB" id="A0A1E7FU95"/>
<comment type="similarity">
    <text evidence="1">Belongs to the peptidase S9A family.</text>
</comment>
<dbReference type="EMBL" id="KV784353">
    <property type="protein sequence ID" value="OEU21726.1"/>
    <property type="molecule type" value="Genomic_DNA"/>
</dbReference>
<dbReference type="GO" id="GO:0008236">
    <property type="term" value="F:serine-type peptidase activity"/>
    <property type="evidence" value="ECO:0007669"/>
    <property type="project" value="InterPro"/>
</dbReference>
<dbReference type="PANTHER" id="PTHR11757">
    <property type="entry name" value="PROTEASE FAMILY S9A OLIGOPEPTIDASE"/>
    <property type="match status" value="1"/>
</dbReference>
<sequence>MNNSNLFLTGHEYDEFGNPSADPKADTTIRSYCPIYNLKPELQTSTRFLLIGTLDDPNVPAHRNAILYFKKLVRNIGKESGGGSNDTTTKNNNYQRVYLEVQSEGGHNFSSKNRIEVIALEDAFILQ</sequence>
<dbReference type="GO" id="GO:0006508">
    <property type="term" value="P:proteolysis"/>
    <property type="evidence" value="ECO:0007669"/>
    <property type="project" value="InterPro"/>
</dbReference>
<organism evidence="2 3">
    <name type="scientific">Fragilariopsis cylindrus CCMP1102</name>
    <dbReference type="NCBI Taxonomy" id="635003"/>
    <lineage>
        <taxon>Eukaryota</taxon>
        <taxon>Sar</taxon>
        <taxon>Stramenopiles</taxon>
        <taxon>Ochrophyta</taxon>
        <taxon>Bacillariophyta</taxon>
        <taxon>Bacillariophyceae</taxon>
        <taxon>Bacillariophycidae</taxon>
        <taxon>Bacillariales</taxon>
        <taxon>Bacillariaceae</taxon>
        <taxon>Fragilariopsis</taxon>
    </lineage>
</organism>
<protein>
    <submittedName>
        <fullName evidence="2">Uncharacterized protein</fullName>
    </submittedName>
</protein>
<reference evidence="2 3" key="1">
    <citation type="submission" date="2016-09" db="EMBL/GenBank/DDBJ databases">
        <title>Extensive genetic diversity and differential bi-allelic expression allows diatom success in the polar Southern Ocean.</title>
        <authorList>
            <consortium name="DOE Joint Genome Institute"/>
            <person name="Mock T."/>
            <person name="Otillar R.P."/>
            <person name="Strauss J."/>
            <person name="Dupont C."/>
            <person name="Frickenhaus S."/>
            <person name="Maumus F."/>
            <person name="Mcmullan M."/>
            <person name="Sanges R."/>
            <person name="Schmutz J."/>
            <person name="Toseland A."/>
            <person name="Valas R."/>
            <person name="Veluchamy A."/>
            <person name="Ward B.J."/>
            <person name="Allen A."/>
            <person name="Barry K."/>
            <person name="Falciatore A."/>
            <person name="Ferrante M."/>
            <person name="Fortunato A.E."/>
            <person name="Gloeckner G."/>
            <person name="Gruber A."/>
            <person name="Hipkin R."/>
            <person name="Janech M."/>
            <person name="Kroth P."/>
            <person name="Leese F."/>
            <person name="Lindquist E."/>
            <person name="Lyon B.R."/>
            <person name="Martin J."/>
            <person name="Mayer C."/>
            <person name="Parker M."/>
            <person name="Quesneville H."/>
            <person name="Raymond J."/>
            <person name="Uhlig C."/>
            <person name="Valentin K.U."/>
            <person name="Worden A.Z."/>
            <person name="Armbrust E.V."/>
            <person name="Bowler C."/>
            <person name="Green B."/>
            <person name="Moulton V."/>
            <person name="Van Oosterhout C."/>
            <person name="Grigoriev I."/>
        </authorList>
    </citation>
    <scope>NUCLEOTIDE SEQUENCE [LARGE SCALE GENOMIC DNA]</scope>
    <source>
        <strain evidence="2 3">CCMP1102</strain>
    </source>
</reference>
<dbReference type="InParanoid" id="A0A1E7FU95"/>
<keyword evidence="3" id="KW-1185">Reference proteome</keyword>
<evidence type="ECO:0000256" key="1">
    <source>
        <dbReference type="ARBA" id="ARBA00005228"/>
    </source>
</evidence>
<dbReference type="InterPro" id="IPR029058">
    <property type="entry name" value="AB_hydrolase_fold"/>
</dbReference>